<reference evidence="7 8" key="1">
    <citation type="submission" date="2015-12" db="EMBL/GenBank/DDBJ databases">
        <title>Draft genome sequence of Mesorhizobium sp. UFLA 01-765, a multitolerant efficient symbiont and plant-growth promoting strain isolated from Zn-mining soil using Leucaena leucocephala as a trap plant.</title>
        <authorList>
            <person name="Rangel W.M."/>
            <person name="Thijs S."/>
            <person name="Longatti S.M."/>
            <person name="Moreira F.M."/>
            <person name="Weyens N."/>
            <person name="Vangronsveld J."/>
            <person name="Van Hamme J.D."/>
            <person name="Bottos E.M."/>
            <person name="Rineau F."/>
        </authorList>
    </citation>
    <scope>NUCLEOTIDE SEQUENCE [LARGE SCALE GENOMIC DNA]</scope>
    <source>
        <strain evidence="7 8">UFLA 01-765</strain>
    </source>
</reference>
<comment type="similarity">
    <text evidence="2">Belongs to the BA14k family.</text>
</comment>
<evidence type="ECO:0000313" key="7">
    <source>
        <dbReference type="EMBL" id="KUM27994.1"/>
    </source>
</evidence>
<evidence type="ECO:0000256" key="1">
    <source>
        <dbReference type="ARBA" id="ARBA00004167"/>
    </source>
</evidence>
<dbReference type="Proteomes" id="UP000053176">
    <property type="component" value="Unassembled WGS sequence"/>
</dbReference>
<dbReference type="EMBL" id="LPWA01000046">
    <property type="protein sequence ID" value="KUM27994.1"/>
    <property type="molecule type" value="Genomic_DNA"/>
</dbReference>
<keyword evidence="4" id="KW-1003">Cell membrane</keyword>
<comment type="function">
    <text evidence="6">Has immunoglobulin-binding and hemagglutination properties, and can bind to mannose. Essential for virulence. May be involved in LPS biosynthesis or polysaccharide transport.</text>
</comment>
<gene>
    <name evidence="7" type="ORF">AU467_13865</name>
</gene>
<evidence type="ECO:0000313" key="8">
    <source>
        <dbReference type="Proteomes" id="UP000053176"/>
    </source>
</evidence>
<protein>
    <recommendedName>
        <fullName evidence="3">Lectin-like protein BA14k</fullName>
    </recommendedName>
</protein>
<evidence type="ECO:0000256" key="6">
    <source>
        <dbReference type="ARBA" id="ARBA00025321"/>
    </source>
</evidence>
<dbReference type="AlphaFoldDB" id="A0A101KW20"/>
<name>A0A101KW20_RHILI</name>
<sequence>MKPLLSSLGSGLVTLGLLAGLTVPSTAGPILQPDLSTATNATAPQIIPVRDEWAGGNDRQQMYDWRWRRGGDWRGRDFRWRGDNFRGRHFSRNWDNGNWDGDWRWRHHRHHRSFDNGDAALLGLGLGLGLGSLAYSNYYDPYPRYYQPRRIYRTERLSRAHVQWCYDRYRSYRAWDNTFQPNYGPRRQCISPYM</sequence>
<dbReference type="GO" id="GO:0016020">
    <property type="term" value="C:membrane"/>
    <property type="evidence" value="ECO:0007669"/>
    <property type="project" value="UniProtKB-SubCell"/>
</dbReference>
<comment type="subcellular location">
    <subcellularLocation>
        <location evidence="1">Membrane</location>
        <topology evidence="1">Single-pass membrane protein</topology>
    </subcellularLocation>
</comment>
<dbReference type="InterPro" id="IPR012413">
    <property type="entry name" value="BA14K"/>
</dbReference>
<accession>A0A101KW20</accession>
<keyword evidence="4" id="KW-0472">Membrane</keyword>
<evidence type="ECO:0000256" key="3">
    <source>
        <dbReference type="ARBA" id="ARBA00020552"/>
    </source>
</evidence>
<dbReference type="GO" id="GO:0030246">
    <property type="term" value="F:carbohydrate binding"/>
    <property type="evidence" value="ECO:0007669"/>
    <property type="project" value="UniProtKB-KW"/>
</dbReference>
<dbReference type="Pfam" id="PF07886">
    <property type="entry name" value="BA14K"/>
    <property type="match status" value="1"/>
</dbReference>
<proteinExistence type="inferred from homology"/>
<organism evidence="7 8">
    <name type="scientific">Rhizobium loti</name>
    <name type="common">Mesorhizobium loti</name>
    <dbReference type="NCBI Taxonomy" id="381"/>
    <lineage>
        <taxon>Bacteria</taxon>
        <taxon>Pseudomonadati</taxon>
        <taxon>Pseudomonadota</taxon>
        <taxon>Alphaproteobacteria</taxon>
        <taxon>Hyphomicrobiales</taxon>
        <taxon>Phyllobacteriaceae</taxon>
        <taxon>Mesorhizobium</taxon>
    </lineage>
</organism>
<evidence type="ECO:0000256" key="5">
    <source>
        <dbReference type="ARBA" id="ARBA00022734"/>
    </source>
</evidence>
<evidence type="ECO:0000256" key="2">
    <source>
        <dbReference type="ARBA" id="ARBA00010270"/>
    </source>
</evidence>
<evidence type="ECO:0000256" key="4">
    <source>
        <dbReference type="ARBA" id="ARBA00022475"/>
    </source>
</evidence>
<dbReference type="OrthoDB" id="8117189at2"/>
<comment type="caution">
    <text evidence="7">The sequence shown here is derived from an EMBL/GenBank/DDBJ whole genome shotgun (WGS) entry which is preliminary data.</text>
</comment>
<keyword evidence="5" id="KW-0430">Lectin</keyword>